<sequence>MKKQHCFNFSLAIVAIMSILALLACVIAPVRASAAPNDSYSNSTNTPAYFGGRLHGKKTSTEIIEGKGTVTVTIDYDEGNVDIISFDGSRKHTSLYTLTSQISTQLNSSP</sequence>
<gene>
    <name evidence="2" type="ORF">KIM372_11980</name>
</gene>
<accession>A0ABM8B8S3</accession>
<dbReference type="EMBL" id="AP026798">
    <property type="protein sequence ID" value="BDR53291.1"/>
    <property type="molecule type" value="Genomic_DNA"/>
</dbReference>
<feature type="signal peptide" evidence="1">
    <location>
        <begin position="1"/>
        <end position="34"/>
    </location>
</feature>
<evidence type="ECO:0000313" key="2">
    <source>
        <dbReference type="EMBL" id="BDR53291.1"/>
    </source>
</evidence>
<organism evidence="2 3">
    <name type="scientific">Bombiscardovia nodaiensis</name>
    <dbReference type="NCBI Taxonomy" id="2932181"/>
    <lineage>
        <taxon>Bacteria</taxon>
        <taxon>Bacillati</taxon>
        <taxon>Actinomycetota</taxon>
        <taxon>Actinomycetes</taxon>
        <taxon>Bifidobacteriales</taxon>
        <taxon>Bifidobacteriaceae</taxon>
        <taxon>Bombiscardovia</taxon>
    </lineage>
</organism>
<dbReference type="PROSITE" id="PS51257">
    <property type="entry name" value="PROKAR_LIPOPROTEIN"/>
    <property type="match status" value="1"/>
</dbReference>
<keyword evidence="3" id="KW-1185">Reference proteome</keyword>
<name>A0ABM8B8S3_9BIFI</name>
<protein>
    <submittedName>
        <fullName evidence="2">Uncharacterized protein</fullName>
    </submittedName>
</protein>
<feature type="chain" id="PRO_5046337834" evidence="1">
    <location>
        <begin position="35"/>
        <end position="110"/>
    </location>
</feature>
<keyword evidence="1" id="KW-0732">Signal</keyword>
<dbReference type="Proteomes" id="UP001321766">
    <property type="component" value="Chromosome"/>
</dbReference>
<proteinExistence type="predicted"/>
<evidence type="ECO:0000313" key="3">
    <source>
        <dbReference type="Proteomes" id="UP001321766"/>
    </source>
</evidence>
<reference evidence="2 3" key="1">
    <citation type="journal article" date="2023" name="Microbiol. Spectr.">
        <title>Symbiosis of Carpenter Bees with Uncharacterized Lactic Acid Bacteria Showing NAD Auxotrophy.</title>
        <authorList>
            <person name="Kawasaki S."/>
            <person name="Ozawa K."/>
            <person name="Mori T."/>
            <person name="Yamamoto A."/>
            <person name="Ito M."/>
            <person name="Ohkuma M."/>
            <person name="Sakamoto M."/>
            <person name="Matsutani M."/>
        </authorList>
    </citation>
    <scope>NUCLEOTIDE SEQUENCE [LARGE SCALE GENOMIC DNA]</scope>
    <source>
        <strain evidence="2 3">Kim37-2</strain>
    </source>
</reference>
<evidence type="ECO:0000256" key="1">
    <source>
        <dbReference type="SAM" id="SignalP"/>
    </source>
</evidence>